<feature type="region of interest" description="Disordered" evidence="1">
    <location>
        <begin position="1"/>
        <end position="21"/>
    </location>
</feature>
<feature type="compositionally biased region" description="Basic and acidic residues" evidence="1">
    <location>
        <begin position="1"/>
        <end position="20"/>
    </location>
</feature>
<dbReference type="GO" id="GO:0004658">
    <property type="term" value="F:propionyl-CoA carboxylase activity"/>
    <property type="evidence" value="ECO:0007669"/>
    <property type="project" value="TreeGrafter"/>
</dbReference>
<dbReference type="HOGENOM" id="CLU_018822_6_1_1"/>
<evidence type="ECO:0000259" key="2">
    <source>
        <dbReference type="PROSITE" id="PS50989"/>
    </source>
</evidence>
<dbReference type="OrthoDB" id="439921at2759"/>
<evidence type="ECO:0000256" key="1">
    <source>
        <dbReference type="SAM" id="MobiDB-lite"/>
    </source>
</evidence>
<dbReference type="Proteomes" id="UP000027265">
    <property type="component" value="Unassembled WGS sequence"/>
</dbReference>
<keyword evidence="4" id="KW-1185">Reference proteome</keyword>
<dbReference type="InterPro" id="IPR011763">
    <property type="entry name" value="COA_CT_C"/>
</dbReference>
<dbReference type="PANTHER" id="PTHR43842:SF2">
    <property type="entry name" value="PROPIONYL-COA CARBOXYLASE BETA CHAIN, MITOCHONDRIAL"/>
    <property type="match status" value="1"/>
</dbReference>
<dbReference type="PANTHER" id="PTHR43842">
    <property type="entry name" value="PROPIONYL-COA CARBOXYLASE BETA CHAIN"/>
    <property type="match status" value="1"/>
</dbReference>
<dbReference type="InterPro" id="IPR034733">
    <property type="entry name" value="AcCoA_carboxyl_beta"/>
</dbReference>
<protein>
    <recommendedName>
        <fullName evidence="2">CoA carboxyltransferase C-terminal domain-containing protein</fullName>
    </recommendedName>
</protein>
<accession>A0A067Q1L8</accession>
<dbReference type="InParanoid" id="A0A067Q1L8"/>
<feature type="domain" description="CoA carboxyltransferase C-terminal" evidence="2">
    <location>
        <begin position="290"/>
        <end position="549"/>
    </location>
</feature>
<dbReference type="InterPro" id="IPR051047">
    <property type="entry name" value="AccD/PCCB"/>
</dbReference>
<sequence>MARDNDGKLQKAVRDGKDDDGVSWEHAISELNRQQTIIRTPNPSDQGHTRQKQAGKLWVWERLVSLLDKDSFSEVGSVSGKPVVDEKTGEVVSFTPANIVIGWGKVAGRKVFVTADDFSVRGGHADGGIAGKAAYGEELARKMKVPLIRLLDGSSGGGSVATYLAMGATYVPPLAGLGQSMESLAVVPVASALLGPVVGLAAAKAVTSHFSVMVKDLSQLFAAGPPVVKQATFEDLSKEALGGWEVHSSNGTIDNVATSELDAFLQIRTFLSYLPSSVFALPPVISSTDPAERREEELVGIIPRRRGRAYDIRKVIRLIVDGGSEESGGSSFFEMGATWGRPIVTGLARLSGRTVGVLSSDCMVNGGAIDALGSQKTARFVNLCDHFSIPLLNLVDQPGFAIGSAAEKSATIRHGASAMSALYDATVPIFTVIIRRAFGVAGGAFADPEDGRNFRVAWPSGDWGSLPLEGGIEAAYKRQLEKAESEGGPPAREKMMKDLLAKFEEVRSPVKTANKFGIEEIIDPRDTRPTACDWAVHAYENLLPQRLVAKQSIFGVEGRSKGRGYKL</sequence>
<dbReference type="Gene3D" id="3.90.226.10">
    <property type="entry name" value="2-enoyl-CoA Hydratase, Chain A, domain 1"/>
    <property type="match status" value="2"/>
</dbReference>
<dbReference type="Pfam" id="PF01039">
    <property type="entry name" value="Carboxyl_trans"/>
    <property type="match status" value="1"/>
</dbReference>
<dbReference type="AlphaFoldDB" id="A0A067Q1L8"/>
<dbReference type="STRING" id="933084.A0A067Q1L8"/>
<name>A0A067Q1L8_9AGAM</name>
<dbReference type="SUPFAM" id="SSF52096">
    <property type="entry name" value="ClpP/crotonase"/>
    <property type="match status" value="2"/>
</dbReference>
<proteinExistence type="predicted"/>
<evidence type="ECO:0000313" key="4">
    <source>
        <dbReference type="Proteomes" id="UP000027265"/>
    </source>
</evidence>
<organism evidence="3 4">
    <name type="scientific">Jaapia argillacea MUCL 33604</name>
    <dbReference type="NCBI Taxonomy" id="933084"/>
    <lineage>
        <taxon>Eukaryota</taxon>
        <taxon>Fungi</taxon>
        <taxon>Dikarya</taxon>
        <taxon>Basidiomycota</taxon>
        <taxon>Agaricomycotina</taxon>
        <taxon>Agaricomycetes</taxon>
        <taxon>Agaricomycetidae</taxon>
        <taxon>Jaapiales</taxon>
        <taxon>Jaapiaceae</taxon>
        <taxon>Jaapia</taxon>
    </lineage>
</organism>
<evidence type="ECO:0000313" key="3">
    <source>
        <dbReference type="EMBL" id="KDQ60050.1"/>
    </source>
</evidence>
<gene>
    <name evidence="3" type="ORF">JAAARDRAFT_191472</name>
</gene>
<dbReference type="EMBL" id="KL197714">
    <property type="protein sequence ID" value="KDQ60050.1"/>
    <property type="molecule type" value="Genomic_DNA"/>
</dbReference>
<reference evidence="4" key="1">
    <citation type="journal article" date="2014" name="Proc. Natl. Acad. Sci. U.S.A.">
        <title>Extensive sampling of basidiomycete genomes demonstrates inadequacy of the white-rot/brown-rot paradigm for wood decay fungi.</title>
        <authorList>
            <person name="Riley R."/>
            <person name="Salamov A.A."/>
            <person name="Brown D.W."/>
            <person name="Nagy L.G."/>
            <person name="Floudas D."/>
            <person name="Held B.W."/>
            <person name="Levasseur A."/>
            <person name="Lombard V."/>
            <person name="Morin E."/>
            <person name="Otillar R."/>
            <person name="Lindquist E.A."/>
            <person name="Sun H."/>
            <person name="LaButti K.M."/>
            <person name="Schmutz J."/>
            <person name="Jabbour D."/>
            <person name="Luo H."/>
            <person name="Baker S.E."/>
            <person name="Pisabarro A.G."/>
            <person name="Walton J.D."/>
            <person name="Blanchette R.A."/>
            <person name="Henrissat B."/>
            <person name="Martin F."/>
            <person name="Cullen D."/>
            <person name="Hibbett D.S."/>
            <person name="Grigoriev I.V."/>
        </authorList>
    </citation>
    <scope>NUCLEOTIDE SEQUENCE [LARGE SCALE GENOMIC DNA]</scope>
    <source>
        <strain evidence="4">MUCL 33604</strain>
    </source>
</reference>
<dbReference type="PROSITE" id="PS50989">
    <property type="entry name" value="COA_CT_CTER"/>
    <property type="match status" value="1"/>
</dbReference>
<dbReference type="InterPro" id="IPR029045">
    <property type="entry name" value="ClpP/crotonase-like_dom_sf"/>
</dbReference>